<evidence type="ECO:0000256" key="3">
    <source>
        <dbReference type="ARBA" id="ARBA00022679"/>
    </source>
</evidence>
<dbReference type="EMBL" id="MW885477">
    <property type="protein sequence ID" value="QTZ19603.1"/>
    <property type="molecule type" value="mRNA"/>
</dbReference>
<accession>A0A9Y0ZEW1</accession>
<evidence type="ECO:0000256" key="4">
    <source>
        <dbReference type="ARBA" id="ARBA00022691"/>
    </source>
</evidence>
<evidence type="ECO:0000256" key="2">
    <source>
        <dbReference type="ARBA" id="ARBA00022603"/>
    </source>
</evidence>
<comment type="cofactor">
    <cofactor evidence="1">
        <name>a divalent metal cation</name>
        <dbReference type="ChEBI" id="CHEBI:60240"/>
    </cofactor>
</comment>
<keyword evidence="3" id="KW-0808">Transferase</keyword>
<dbReference type="GO" id="GO:0008757">
    <property type="term" value="F:S-adenosylmethionine-dependent methyltransferase activity"/>
    <property type="evidence" value="ECO:0007669"/>
    <property type="project" value="TreeGrafter"/>
</dbReference>
<comment type="similarity">
    <text evidence="5">Belongs to the class I-like SAM-binding methyltransferase superfamily. Cation-dependent O-methyltransferase family.</text>
</comment>
<dbReference type="PANTHER" id="PTHR10509:SF82">
    <property type="entry name" value="CAFFEOYL-COA O-METHYLTRANSFERASE-LIKE"/>
    <property type="match status" value="1"/>
</dbReference>
<evidence type="ECO:0000313" key="6">
    <source>
        <dbReference type="EMBL" id="QTZ19603.1"/>
    </source>
</evidence>
<dbReference type="GO" id="GO:0008171">
    <property type="term" value="F:O-methyltransferase activity"/>
    <property type="evidence" value="ECO:0007669"/>
    <property type="project" value="InterPro"/>
</dbReference>
<dbReference type="SUPFAM" id="SSF53335">
    <property type="entry name" value="S-adenosyl-L-methionine-dependent methyltransferases"/>
    <property type="match status" value="1"/>
</dbReference>
<dbReference type="AlphaFoldDB" id="A0A9Y0ZEW1"/>
<dbReference type="Pfam" id="PF01596">
    <property type="entry name" value="Methyltransf_3"/>
    <property type="match status" value="1"/>
</dbReference>
<dbReference type="PANTHER" id="PTHR10509">
    <property type="entry name" value="O-METHYLTRANSFERASE-RELATED"/>
    <property type="match status" value="1"/>
</dbReference>
<protein>
    <submittedName>
        <fullName evidence="6">Caffeoyl coenzyme A ester O-methyltransferase 7</fullName>
    </submittedName>
</protein>
<proteinExistence type="evidence at transcript level"/>
<dbReference type="InterPro" id="IPR029063">
    <property type="entry name" value="SAM-dependent_MTases_sf"/>
</dbReference>
<name>A0A9Y0ZEW1_BIXOR</name>
<dbReference type="CDD" id="cd02440">
    <property type="entry name" value="AdoMet_MTases"/>
    <property type="match status" value="1"/>
</dbReference>
<evidence type="ECO:0000256" key="5">
    <source>
        <dbReference type="ARBA" id="ARBA00023453"/>
    </source>
</evidence>
<sequence>MENNTSAAGPKRFKGLLQSEELYQYILETSVYPREPKILKELRDATASHPWAIWGTTPDSGQLLSMLLKIANAKKTLEVGVFTGYSVLLTALAIPDDGKVTAIDISRETYEVGLPFIRRAGVEHKIDFIQSEALLVLDKLLEDPANEGSFDFAFVDADKVNLEKYHERLLKLVRVGGLIVHDNTLWGGTLVKDKASMSDTRKKYWQTAIDFNKFIAADTSVEISQVPIGDGMTICRRLY</sequence>
<evidence type="ECO:0000256" key="1">
    <source>
        <dbReference type="ARBA" id="ARBA00001968"/>
    </source>
</evidence>
<dbReference type="InterPro" id="IPR050362">
    <property type="entry name" value="Cation-dep_OMT"/>
</dbReference>
<organism evidence="6">
    <name type="scientific">Bixa orellana</name>
    <name type="common">Lipstick tree</name>
    <dbReference type="NCBI Taxonomy" id="66672"/>
    <lineage>
        <taxon>Eukaryota</taxon>
        <taxon>Viridiplantae</taxon>
        <taxon>Streptophyta</taxon>
        <taxon>Embryophyta</taxon>
        <taxon>Tracheophyta</taxon>
        <taxon>Spermatophyta</taxon>
        <taxon>Magnoliopsida</taxon>
        <taxon>eudicotyledons</taxon>
        <taxon>Gunneridae</taxon>
        <taxon>Pentapetalae</taxon>
        <taxon>rosids</taxon>
        <taxon>malvids</taxon>
        <taxon>Malvales</taxon>
        <taxon>Bixaceae</taxon>
        <taxon>Bixa</taxon>
    </lineage>
</organism>
<reference evidence="6" key="1">
    <citation type="submission" date="2021-04" db="EMBL/GenBank/DDBJ databases">
        <title>Transcriptome analysis for identification of genes encoding DOXP/MEP, carotenoid and bixin pathway enzymes in seeds of Bixa orellana.</title>
        <authorList>
            <person name="Moreira V.S."/>
            <person name="Soares V.L.F."/>
            <person name="de Souza V.C."/>
            <person name="Goliatt P.V.Z.C."/>
            <person name="Reboucas T.N.H."/>
            <person name="Otoni W.C."/>
            <person name="Costa M.G.C."/>
        </authorList>
    </citation>
    <scope>NUCLEOTIDE SEQUENCE</scope>
    <source>
        <strain evidence="6">C17873_g2_i3_m.149105</strain>
    </source>
</reference>
<dbReference type="InterPro" id="IPR002935">
    <property type="entry name" value="SAM_O-MeTrfase"/>
</dbReference>
<dbReference type="GO" id="GO:0032259">
    <property type="term" value="P:methylation"/>
    <property type="evidence" value="ECO:0007669"/>
    <property type="project" value="UniProtKB-KW"/>
</dbReference>
<keyword evidence="4" id="KW-0949">S-adenosyl-L-methionine</keyword>
<dbReference type="Gene3D" id="3.40.50.150">
    <property type="entry name" value="Vaccinia Virus protein VP39"/>
    <property type="match status" value="1"/>
</dbReference>
<keyword evidence="2" id="KW-0489">Methyltransferase</keyword>